<reference evidence="3 4" key="1">
    <citation type="submission" date="2023-04" db="EMBL/GenBank/DDBJ databases">
        <title>Genome of Basidiobolus ranarum AG-B5.</title>
        <authorList>
            <person name="Stajich J.E."/>
            <person name="Carter-House D."/>
            <person name="Gryganskyi A."/>
        </authorList>
    </citation>
    <scope>NUCLEOTIDE SEQUENCE [LARGE SCALE GENOMIC DNA]</scope>
    <source>
        <strain evidence="3 4">AG-B5</strain>
    </source>
</reference>
<gene>
    <name evidence="3" type="ORF">K7432_003507</name>
</gene>
<protein>
    <recommendedName>
        <fullName evidence="2">DUF8032 domain-containing protein</fullName>
    </recommendedName>
</protein>
<accession>A0ABR2WZX9</accession>
<dbReference type="InterPro" id="IPR058345">
    <property type="entry name" value="DUF8032"/>
</dbReference>
<feature type="compositionally biased region" description="Low complexity" evidence="1">
    <location>
        <begin position="231"/>
        <end position="244"/>
    </location>
</feature>
<feature type="compositionally biased region" description="Polar residues" evidence="1">
    <location>
        <begin position="87"/>
        <end position="100"/>
    </location>
</feature>
<feature type="region of interest" description="Disordered" evidence="1">
    <location>
        <begin position="209"/>
        <end position="249"/>
    </location>
</feature>
<name>A0ABR2WZX9_9FUNG</name>
<organism evidence="3 4">
    <name type="scientific">Basidiobolus ranarum</name>
    <dbReference type="NCBI Taxonomy" id="34480"/>
    <lineage>
        <taxon>Eukaryota</taxon>
        <taxon>Fungi</taxon>
        <taxon>Fungi incertae sedis</taxon>
        <taxon>Zoopagomycota</taxon>
        <taxon>Entomophthoromycotina</taxon>
        <taxon>Basidiobolomycetes</taxon>
        <taxon>Basidiobolales</taxon>
        <taxon>Basidiobolaceae</taxon>
        <taxon>Basidiobolus</taxon>
    </lineage>
</organism>
<keyword evidence="4" id="KW-1185">Reference proteome</keyword>
<feature type="compositionally biased region" description="Basic and acidic residues" evidence="1">
    <location>
        <begin position="72"/>
        <end position="83"/>
    </location>
</feature>
<feature type="region of interest" description="Disordered" evidence="1">
    <location>
        <begin position="61"/>
        <end position="100"/>
    </location>
</feature>
<sequence>MDGFFQQKPQLIQPRPTFYNITLAQLLDPTFSCDQVLDELTADQLLSIERTVGKARKNRESLGRCNGGRIGKPKEKHEPKLRPPLENFSTKKPINTTNQYEPSTFTKDEVEWLCFWYAHKKRMQRHEIRIDVESVNTEDLEHQFKVDNCVYPRAFCSKEEYHGNRWHYETECNDLGWRLSFLNQELLSGKRGLIQRAVDSFRNRHPSLRSRRVARQEKLNNGTLRKRKPRSSISSGESTASSDSPLNTPDSDTLIYRDVHSGALWPVYININEVDVADIDDDFKQRNSVFMRGLMKADYPHLGQQMSCNEIAWKLAWLNPDHLDNQKLNLQRIVDIYRTKYTPHLLPRPLRNPQSPHSHSISSMNEFSSIAARSVPLSLKMIPDNPNPFLTPTSTSIVDDSLTIPLSGDSSTEFLADQFWQQLLKPSM</sequence>
<comment type="caution">
    <text evidence="3">The sequence shown here is derived from an EMBL/GenBank/DDBJ whole genome shotgun (WGS) entry which is preliminary data.</text>
</comment>
<feature type="domain" description="DUF8032" evidence="2">
    <location>
        <begin position="111"/>
        <end position="204"/>
    </location>
</feature>
<dbReference type="Pfam" id="PF26087">
    <property type="entry name" value="DUF8032"/>
    <property type="match status" value="2"/>
</dbReference>
<evidence type="ECO:0000313" key="4">
    <source>
        <dbReference type="Proteomes" id="UP001479436"/>
    </source>
</evidence>
<proteinExistence type="predicted"/>
<dbReference type="EMBL" id="JASJQH010000108">
    <property type="protein sequence ID" value="KAK9766991.1"/>
    <property type="molecule type" value="Genomic_DNA"/>
</dbReference>
<feature type="domain" description="DUF8032" evidence="2">
    <location>
        <begin position="258"/>
        <end position="340"/>
    </location>
</feature>
<evidence type="ECO:0000313" key="3">
    <source>
        <dbReference type="EMBL" id="KAK9766991.1"/>
    </source>
</evidence>
<evidence type="ECO:0000256" key="1">
    <source>
        <dbReference type="SAM" id="MobiDB-lite"/>
    </source>
</evidence>
<dbReference type="PANTHER" id="PTHR22949">
    <property type="entry name" value="WHITE COLLAR 2 PROTEIN WC2"/>
    <property type="match status" value="1"/>
</dbReference>
<dbReference type="PANTHER" id="PTHR22949:SF0">
    <property type="entry name" value="RE27538P"/>
    <property type="match status" value="1"/>
</dbReference>
<evidence type="ECO:0000259" key="2">
    <source>
        <dbReference type="Pfam" id="PF26087"/>
    </source>
</evidence>
<dbReference type="Proteomes" id="UP001479436">
    <property type="component" value="Unassembled WGS sequence"/>
</dbReference>